<dbReference type="InterPro" id="IPR051321">
    <property type="entry name" value="PHA/PHB_synthase"/>
</dbReference>
<feature type="region of interest" description="Disordered" evidence="5">
    <location>
        <begin position="1"/>
        <end position="38"/>
    </location>
</feature>
<keyword evidence="3" id="KW-0808">Transferase</keyword>
<evidence type="ECO:0000256" key="3">
    <source>
        <dbReference type="ARBA" id="ARBA00022679"/>
    </source>
</evidence>
<dbReference type="Pfam" id="PF07167">
    <property type="entry name" value="PhaC_N"/>
    <property type="match status" value="1"/>
</dbReference>
<dbReference type="GO" id="GO:0005737">
    <property type="term" value="C:cytoplasm"/>
    <property type="evidence" value="ECO:0007669"/>
    <property type="project" value="UniProtKB-SubCell"/>
</dbReference>
<dbReference type="NCBIfam" id="TIGR01838">
    <property type="entry name" value="PHA_synth_I"/>
    <property type="match status" value="1"/>
</dbReference>
<keyword evidence="4" id="KW-0012">Acyltransferase</keyword>
<dbReference type="InterPro" id="IPR029058">
    <property type="entry name" value="AB_hydrolase_fold"/>
</dbReference>
<evidence type="ECO:0000313" key="8">
    <source>
        <dbReference type="Proteomes" id="UP000252023"/>
    </source>
</evidence>
<dbReference type="GO" id="GO:0042619">
    <property type="term" value="P:poly-hydroxybutyrate biosynthetic process"/>
    <property type="evidence" value="ECO:0007669"/>
    <property type="project" value="InterPro"/>
</dbReference>
<gene>
    <name evidence="7" type="primary">phaC</name>
    <name evidence="7" type="ORF">DRW48_11105</name>
</gene>
<accession>A0A344PPC5</accession>
<feature type="domain" description="Poly-beta-hydroxybutyrate polymerase N-terminal" evidence="6">
    <location>
        <begin position="144"/>
        <end position="316"/>
    </location>
</feature>
<sequence length="631" mass="68848">MPPSACAKGQSSGSPLATPAEAQASAPSDTAAGSPPRHALEGLATLNPMLPEAMARNISRIEELSQRLIAALAQRQPQSAGVQGPGPDLYQAAAQGWMKAMTEQPARLIQAQTSYWAETLRLYASAQADLAAGRVAQADDDAPKDPRFRNPLWTTNPFFSLVRRQYQINAAAISKAAAEVQPDDPTARRRIDWFTRQMIDMMAPTNFLATNPDALQRAVETEGESLVRGLENLVADIERNGGEVVVSLVDRDAFTVGENIATSEGTVVFRHPLFELIQYAPTTDQVHETPLILFPPWINKFYILDLKPQNSLIRWLVGQGYTLFVISWRNPEVRRDADVGMDDYVSAYLTAMDEVLERTGQPKLNAVGYCIGGTTLALTLALLRSRGDQRVGAATFFTTLTDFSETGEFTTFLQDDFLGGIDEEVARTGVLGAQLMSRTFSFLRANDLVWAPAIRAYMLGETPPAFDLLYWNADATNLPGKMAREYLRGLCQSNGFAQGGFTVLGQKVRLSDVDLPICAIACENDHIAPWLDCWRGFSMTGAQDRTFILSQSGHIAGIVNPPGRIKYGHYTSGAGFGGSAQTWRDAARFLEGSWWPTWGEWLAPRSGGMVAARDPGEGLAPAPGTYVHQPA</sequence>
<dbReference type="PANTHER" id="PTHR36837">
    <property type="entry name" value="POLY(3-HYDROXYALKANOATE) POLYMERASE SUBUNIT PHAC"/>
    <property type="match status" value="1"/>
</dbReference>
<name>A0A344PPC5_9RHOB</name>
<dbReference type="InterPro" id="IPR010963">
    <property type="entry name" value="PHA_synth_I"/>
</dbReference>
<evidence type="ECO:0000259" key="6">
    <source>
        <dbReference type="Pfam" id="PF07167"/>
    </source>
</evidence>
<keyword evidence="8" id="KW-1185">Reference proteome</keyword>
<proteinExistence type="predicted"/>
<organism evidence="7 8">
    <name type="scientific">Paracoccus suum</name>
    <dbReference type="NCBI Taxonomy" id="2259340"/>
    <lineage>
        <taxon>Bacteria</taxon>
        <taxon>Pseudomonadati</taxon>
        <taxon>Pseudomonadota</taxon>
        <taxon>Alphaproteobacteria</taxon>
        <taxon>Rhodobacterales</taxon>
        <taxon>Paracoccaceae</taxon>
        <taxon>Paracoccus</taxon>
    </lineage>
</organism>
<evidence type="ECO:0000256" key="1">
    <source>
        <dbReference type="ARBA" id="ARBA00004496"/>
    </source>
</evidence>
<dbReference type="AlphaFoldDB" id="A0A344PPC5"/>
<reference evidence="8" key="1">
    <citation type="submission" date="2018-07" db="EMBL/GenBank/DDBJ databases">
        <title>Genome sequencing of Paracoccus sp. SC2-6.</title>
        <authorList>
            <person name="Heo J."/>
            <person name="Kim S.-J."/>
            <person name="Kwon S.-W."/>
        </authorList>
    </citation>
    <scope>NUCLEOTIDE SEQUENCE [LARGE SCALE GENOMIC DNA]</scope>
    <source>
        <strain evidence="8">SC2-6</strain>
    </source>
</reference>
<evidence type="ECO:0000256" key="2">
    <source>
        <dbReference type="ARBA" id="ARBA00022490"/>
    </source>
</evidence>
<evidence type="ECO:0000313" key="7">
    <source>
        <dbReference type="EMBL" id="AXC51230.1"/>
    </source>
</evidence>
<dbReference type="EMBL" id="CP030918">
    <property type="protein sequence ID" value="AXC51230.1"/>
    <property type="molecule type" value="Genomic_DNA"/>
</dbReference>
<dbReference type="OrthoDB" id="7208816at2"/>
<dbReference type="KEGG" id="pars:DRW48_11105"/>
<dbReference type="InterPro" id="IPR010941">
    <property type="entry name" value="PhaC_N"/>
</dbReference>
<dbReference type="Proteomes" id="UP000252023">
    <property type="component" value="Chromosome"/>
</dbReference>
<dbReference type="SUPFAM" id="SSF53474">
    <property type="entry name" value="alpha/beta-Hydrolases"/>
    <property type="match status" value="1"/>
</dbReference>
<evidence type="ECO:0000256" key="5">
    <source>
        <dbReference type="SAM" id="MobiDB-lite"/>
    </source>
</evidence>
<keyword evidence="2" id="KW-0963">Cytoplasm</keyword>
<comment type="subcellular location">
    <subcellularLocation>
        <location evidence="1">Cytoplasm</location>
    </subcellularLocation>
</comment>
<evidence type="ECO:0000256" key="4">
    <source>
        <dbReference type="ARBA" id="ARBA00023315"/>
    </source>
</evidence>
<dbReference type="PANTHER" id="PTHR36837:SF5">
    <property type="entry name" value="POLY-3-HYDROXYBUTYRATE SYNTHASE"/>
    <property type="match status" value="1"/>
</dbReference>
<protein>
    <submittedName>
        <fullName evidence="7">Class I poly(R)-hydroxyalkanoic acid synthase</fullName>
    </submittedName>
</protein>
<dbReference type="Gene3D" id="3.40.50.1820">
    <property type="entry name" value="alpha/beta hydrolase"/>
    <property type="match status" value="1"/>
</dbReference>
<dbReference type="GO" id="GO:0016746">
    <property type="term" value="F:acyltransferase activity"/>
    <property type="evidence" value="ECO:0007669"/>
    <property type="project" value="UniProtKB-KW"/>
</dbReference>